<dbReference type="EMBL" id="AVBC01000039">
    <property type="protein sequence ID" value="ERL50117.1"/>
    <property type="molecule type" value="Genomic_DNA"/>
</dbReference>
<dbReference type="RefSeq" id="WP_021820167.1">
    <property type="nucleotide sequence ID" value="NZ_AVBC01000039.1"/>
</dbReference>
<feature type="signal peptide" evidence="1">
    <location>
        <begin position="1"/>
        <end position="30"/>
    </location>
</feature>
<keyword evidence="1" id="KW-0732">Signal</keyword>
<dbReference type="eggNOG" id="ENOG5033MNB">
    <property type="taxonomic scope" value="Bacteria"/>
</dbReference>
<dbReference type="KEGG" id="hhu:AR456_04535"/>
<protein>
    <submittedName>
        <fullName evidence="2">Uncharacterized protein</fullName>
    </submittedName>
</protein>
<evidence type="ECO:0000256" key="1">
    <source>
        <dbReference type="SAM" id="SignalP"/>
    </source>
</evidence>
<dbReference type="AlphaFoldDB" id="W1N3H7"/>
<proteinExistence type="predicted"/>
<dbReference type="OrthoDB" id="5585636at2"/>
<keyword evidence="3" id="KW-1185">Reference proteome</keyword>
<sequence length="267" mass="28582">MLGQRKQQVRQYSRVWWVLALSLGTPAAMAATTDFSPLEEAAESRQLNDEELGQLRGRFVDKGRVMFFGVEMVSHWRTASGDHLTAGTRMIGDLMQGQPSVRFQPVINSFSTDEVARLSTGGSGATVVDRGTRNASGVVQSIQAGGNFNIANNGLSLDVMDASDFRSGAQGGVKGGRVEAQGANNSRMSISMQPRDMSVAIDLPGHGRIEQAIVPGSGLRQSIQLTSNLQRVQNLTRLQLYMGNQPGGSHSEMPGVLNGIRAAAALR</sequence>
<dbReference type="STRING" id="1178482.AR456_04535"/>
<evidence type="ECO:0000313" key="2">
    <source>
        <dbReference type="EMBL" id="ERL50117.1"/>
    </source>
</evidence>
<feature type="chain" id="PRO_5009977311" evidence="1">
    <location>
        <begin position="31"/>
        <end position="267"/>
    </location>
</feature>
<accession>W1N3H7</accession>
<dbReference type="Proteomes" id="UP000019113">
    <property type="component" value="Unassembled WGS sequence"/>
</dbReference>
<gene>
    <name evidence="2" type="ORF">BJB45_03050</name>
</gene>
<dbReference type="PATRIC" id="fig|1178482.3.peg.3213"/>
<organism evidence="2 3">
    <name type="scientific">Halomonas huangheensis</name>
    <dbReference type="NCBI Taxonomy" id="1178482"/>
    <lineage>
        <taxon>Bacteria</taxon>
        <taxon>Pseudomonadati</taxon>
        <taxon>Pseudomonadota</taxon>
        <taxon>Gammaproteobacteria</taxon>
        <taxon>Oceanospirillales</taxon>
        <taxon>Halomonadaceae</taxon>
        <taxon>Halomonas</taxon>
    </lineage>
</organism>
<evidence type="ECO:0000313" key="3">
    <source>
        <dbReference type="Proteomes" id="UP000019113"/>
    </source>
</evidence>
<reference evidence="2 3" key="1">
    <citation type="submission" date="2013-08" db="EMBL/GenBank/DDBJ databases">
        <title>draft genome of Halomonas huanghegensis, strain BJGMM-B45T.</title>
        <authorList>
            <person name="Miao C."/>
            <person name="Wan Y."/>
            <person name="Jin W."/>
        </authorList>
    </citation>
    <scope>NUCLEOTIDE SEQUENCE [LARGE SCALE GENOMIC DNA]</scope>
    <source>
        <strain evidence="2 3">BJGMM-B45</strain>
    </source>
</reference>
<name>W1N3H7_9GAMM</name>
<comment type="caution">
    <text evidence="2">The sequence shown here is derived from an EMBL/GenBank/DDBJ whole genome shotgun (WGS) entry which is preliminary data.</text>
</comment>